<evidence type="ECO:0000313" key="3">
    <source>
        <dbReference type="EMBL" id="NMO22484.1"/>
    </source>
</evidence>
<organism evidence="3 4">
    <name type="scientific">Pyxidicoccus fallax</name>
    <dbReference type="NCBI Taxonomy" id="394095"/>
    <lineage>
        <taxon>Bacteria</taxon>
        <taxon>Pseudomonadati</taxon>
        <taxon>Myxococcota</taxon>
        <taxon>Myxococcia</taxon>
        <taxon>Myxococcales</taxon>
        <taxon>Cystobacterineae</taxon>
        <taxon>Myxococcaceae</taxon>
        <taxon>Pyxidicoccus</taxon>
    </lineage>
</organism>
<comment type="caution">
    <text evidence="3">The sequence shown here is derived from an EMBL/GenBank/DDBJ whole genome shotgun (WGS) entry which is preliminary data.</text>
</comment>
<dbReference type="RefSeq" id="WP_169351622.1">
    <property type="nucleotide sequence ID" value="NZ_JABBJJ010000428.1"/>
</dbReference>
<name>A0A848LZA5_9BACT</name>
<dbReference type="Proteomes" id="UP000518300">
    <property type="component" value="Unassembled WGS sequence"/>
</dbReference>
<keyword evidence="3" id="KW-0645">Protease</keyword>
<protein>
    <submittedName>
        <fullName evidence="3">Protease</fullName>
    </submittedName>
</protein>
<gene>
    <name evidence="3" type="ORF">HG543_47650</name>
</gene>
<feature type="region of interest" description="Disordered" evidence="1">
    <location>
        <begin position="23"/>
        <end position="50"/>
    </location>
</feature>
<proteinExistence type="predicted"/>
<dbReference type="GO" id="GO:0006508">
    <property type="term" value="P:proteolysis"/>
    <property type="evidence" value="ECO:0007669"/>
    <property type="project" value="UniProtKB-KW"/>
</dbReference>
<feature type="signal peptide" evidence="2">
    <location>
        <begin position="1"/>
        <end position="23"/>
    </location>
</feature>
<accession>A0A848LZA5</accession>
<feature type="compositionally biased region" description="Basic and acidic residues" evidence="1">
    <location>
        <begin position="30"/>
        <end position="40"/>
    </location>
</feature>
<evidence type="ECO:0000256" key="2">
    <source>
        <dbReference type="SAM" id="SignalP"/>
    </source>
</evidence>
<feature type="compositionally biased region" description="Low complexity" evidence="1">
    <location>
        <begin position="41"/>
        <end position="50"/>
    </location>
</feature>
<keyword evidence="4" id="KW-1185">Reference proteome</keyword>
<sequence length="196" mass="21103">MTRGTLGQVALLCLGVLGGGACASRPEATPPKEEPRREETAMPTTETPAATARTLECALSGPATVKAGQPVEVLFRLTNRTSAPLYVLDWHTPLEGIRNNIFEVTRDGTEVPYIGEMMKRGAPQADDYVTVAPGATVEGKVDLSRGYDLRQPGRYRVAFINRLMDVATDKAAVPPAMGEFREAQVTCPPFETTVTP</sequence>
<dbReference type="AlphaFoldDB" id="A0A848LZA5"/>
<keyword evidence="2" id="KW-0732">Signal</keyword>
<dbReference type="GO" id="GO:0008233">
    <property type="term" value="F:peptidase activity"/>
    <property type="evidence" value="ECO:0007669"/>
    <property type="project" value="UniProtKB-KW"/>
</dbReference>
<dbReference type="Gene3D" id="2.60.40.2970">
    <property type="match status" value="1"/>
</dbReference>
<evidence type="ECO:0000256" key="1">
    <source>
        <dbReference type="SAM" id="MobiDB-lite"/>
    </source>
</evidence>
<evidence type="ECO:0000313" key="4">
    <source>
        <dbReference type="Proteomes" id="UP000518300"/>
    </source>
</evidence>
<dbReference type="PROSITE" id="PS51257">
    <property type="entry name" value="PROKAR_LIPOPROTEIN"/>
    <property type="match status" value="1"/>
</dbReference>
<reference evidence="3 4" key="1">
    <citation type="submission" date="2020-04" db="EMBL/GenBank/DDBJ databases">
        <title>Draft genome of Pyxidicoccus fallax type strain.</title>
        <authorList>
            <person name="Whitworth D.E."/>
        </authorList>
    </citation>
    <scope>NUCLEOTIDE SEQUENCE [LARGE SCALE GENOMIC DNA]</scope>
    <source>
        <strain evidence="3 4">DSM 14698</strain>
    </source>
</reference>
<keyword evidence="3" id="KW-0378">Hydrolase</keyword>
<dbReference type="EMBL" id="JABBJJ010000428">
    <property type="protein sequence ID" value="NMO22484.1"/>
    <property type="molecule type" value="Genomic_DNA"/>
</dbReference>
<feature type="chain" id="PRO_5032948265" evidence="2">
    <location>
        <begin position="24"/>
        <end position="196"/>
    </location>
</feature>